<protein>
    <recommendedName>
        <fullName evidence="5">non-specific serine/threonine protein kinase</fullName>
        <ecNumber evidence="5">2.7.11.1</ecNumber>
    </recommendedName>
</protein>
<dbReference type="Gene3D" id="3.30.200.20">
    <property type="entry name" value="Phosphorylase Kinase, domain 1"/>
    <property type="match status" value="1"/>
</dbReference>
<dbReference type="Pfam" id="PF00069">
    <property type="entry name" value="Pkinase"/>
    <property type="match status" value="1"/>
</dbReference>
<organism evidence="22 23">
    <name type="scientific">Senna tora</name>
    <dbReference type="NCBI Taxonomy" id="362788"/>
    <lineage>
        <taxon>Eukaryota</taxon>
        <taxon>Viridiplantae</taxon>
        <taxon>Streptophyta</taxon>
        <taxon>Embryophyta</taxon>
        <taxon>Tracheophyta</taxon>
        <taxon>Spermatophyta</taxon>
        <taxon>Magnoliopsida</taxon>
        <taxon>eudicotyledons</taxon>
        <taxon>Gunneridae</taxon>
        <taxon>Pentapetalae</taxon>
        <taxon>rosids</taxon>
        <taxon>fabids</taxon>
        <taxon>Fabales</taxon>
        <taxon>Fabaceae</taxon>
        <taxon>Caesalpinioideae</taxon>
        <taxon>Cassia clade</taxon>
        <taxon>Senna</taxon>
    </lineage>
</organism>
<dbReference type="SUPFAM" id="SSF49899">
    <property type="entry name" value="Concanavalin A-like lectins/glucanases"/>
    <property type="match status" value="1"/>
</dbReference>
<feature type="transmembrane region" description="Helical" evidence="20">
    <location>
        <begin position="255"/>
        <end position="280"/>
    </location>
</feature>
<evidence type="ECO:0000313" key="23">
    <source>
        <dbReference type="Proteomes" id="UP000634136"/>
    </source>
</evidence>
<dbReference type="PROSITE" id="PS50011">
    <property type="entry name" value="PROTEIN_KINASE_DOM"/>
    <property type="match status" value="1"/>
</dbReference>
<evidence type="ECO:0000256" key="7">
    <source>
        <dbReference type="ARBA" id="ARBA00022527"/>
    </source>
</evidence>
<dbReference type="PROSITE" id="PS00308">
    <property type="entry name" value="LECTIN_LEGUME_ALPHA"/>
    <property type="match status" value="1"/>
</dbReference>
<evidence type="ECO:0000256" key="14">
    <source>
        <dbReference type="ARBA" id="ARBA00022840"/>
    </source>
</evidence>
<evidence type="ECO:0000256" key="10">
    <source>
        <dbReference type="ARBA" id="ARBA00022729"/>
    </source>
</evidence>
<comment type="similarity">
    <text evidence="3">In the N-terminal section; belongs to the leguminous lectin family.</text>
</comment>
<dbReference type="InterPro" id="IPR050528">
    <property type="entry name" value="L-type_Lectin-RKs"/>
</dbReference>
<evidence type="ECO:0000256" key="6">
    <source>
        <dbReference type="ARBA" id="ARBA00022475"/>
    </source>
</evidence>
<dbReference type="CDD" id="cd06899">
    <property type="entry name" value="lectin_legume_LecRK_Arcelin_ConA"/>
    <property type="match status" value="1"/>
</dbReference>
<evidence type="ECO:0000256" key="4">
    <source>
        <dbReference type="ARBA" id="ARBA00010217"/>
    </source>
</evidence>
<name>A0A835CJ06_9FABA</name>
<dbReference type="OrthoDB" id="842456at2759"/>
<dbReference type="GO" id="GO:0005886">
    <property type="term" value="C:plasma membrane"/>
    <property type="evidence" value="ECO:0007669"/>
    <property type="project" value="UniProtKB-SubCell"/>
</dbReference>
<dbReference type="GO" id="GO:0004674">
    <property type="term" value="F:protein serine/threonine kinase activity"/>
    <property type="evidence" value="ECO:0007669"/>
    <property type="project" value="UniProtKB-KW"/>
</dbReference>
<evidence type="ECO:0000256" key="12">
    <source>
        <dbReference type="ARBA" id="ARBA00022741"/>
    </source>
</evidence>
<dbReference type="GO" id="GO:0030246">
    <property type="term" value="F:carbohydrate binding"/>
    <property type="evidence" value="ECO:0007669"/>
    <property type="project" value="UniProtKB-KW"/>
</dbReference>
<dbReference type="PROSITE" id="PS00307">
    <property type="entry name" value="LECTIN_LEGUME_BETA"/>
    <property type="match status" value="1"/>
</dbReference>
<evidence type="ECO:0000256" key="18">
    <source>
        <dbReference type="ARBA" id="ARBA00023180"/>
    </source>
</evidence>
<dbReference type="InterPro" id="IPR017441">
    <property type="entry name" value="Protein_kinase_ATP_BS"/>
</dbReference>
<keyword evidence="11 22" id="KW-0430">Lectin</keyword>
<dbReference type="InterPro" id="IPR000719">
    <property type="entry name" value="Prot_kinase_dom"/>
</dbReference>
<dbReference type="PROSITE" id="PS00107">
    <property type="entry name" value="PROTEIN_KINASE_ATP"/>
    <property type="match status" value="1"/>
</dbReference>
<evidence type="ECO:0000256" key="1">
    <source>
        <dbReference type="ARBA" id="ARBA00004251"/>
    </source>
</evidence>
<comment type="subcellular location">
    <subcellularLocation>
        <location evidence="1">Cell membrane</location>
        <topology evidence="1">Single-pass type I membrane protein</topology>
    </subcellularLocation>
</comment>
<proteinExistence type="inferred from homology"/>
<keyword evidence="7" id="KW-0723">Serine/threonine-protein kinase</keyword>
<dbReference type="Pfam" id="PF00139">
    <property type="entry name" value="Lectin_legB"/>
    <property type="match status" value="2"/>
</dbReference>
<evidence type="ECO:0000256" key="15">
    <source>
        <dbReference type="ARBA" id="ARBA00022989"/>
    </source>
</evidence>
<evidence type="ECO:0000256" key="3">
    <source>
        <dbReference type="ARBA" id="ARBA00008536"/>
    </source>
</evidence>
<keyword evidence="6" id="KW-1003">Cell membrane</keyword>
<dbReference type="InterPro" id="IPR008271">
    <property type="entry name" value="Ser/Thr_kinase_AS"/>
</dbReference>
<dbReference type="Proteomes" id="UP000634136">
    <property type="component" value="Unassembled WGS sequence"/>
</dbReference>
<dbReference type="AlphaFoldDB" id="A0A835CJ06"/>
<feature type="binding site" evidence="19">
    <location>
        <position position="354"/>
    </location>
    <ligand>
        <name>ATP</name>
        <dbReference type="ChEBI" id="CHEBI:30616"/>
    </ligand>
</feature>
<keyword evidence="23" id="KW-1185">Reference proteome</keyword>
<keyword evidence="8" id="KW-0808">Transferase</keyword>
<comment type="caution">
    <text evidence="22">The sequence shown here is derived from an EMBL/GenBank/DDBJ whole genome shotgun (WGS) entry which is preliminary data.</text>
</comment>
<evidence type="ECO:0000256" key="9">
    <source>
        <dbReference type="ARBA" id="ARBA00022692"/>
    </source>
</evidence>
<evidence type="ECO:0000256" key="13">
    <source>
        <dbReference type="ARBA" id="ARBA00022777"/>
    </source>
</evidence>
<keyword evidence="10" id="KW-0732">Signal</keyword>
<evidence type="ECO:0000256" key="2">
    <source>
        <dbReference type="ARBA" id="ARBA00007606"/>
    </source>
</evidence>
<dbReference type="CDD" id="cd14066">
    <property type="entry name" value="STKc_IRAK"/>
    <property type="match status" value="1"/>
</dbReference>
<keyword evidence="9 20" id="KW-0812">Transmembrane</keyword>
<dbReference type="SUPFAM" id="SSF56112">
    <property type="entry name" value="Protein kinase-like (PK-like)"/>
    <property type="match status" value="1"/>
</dbReference>
<dbReference type="InterPro" id="IPR001220">
    <property type="entry name" value="Legume_lectin_dom"/>
</dbReference>
<comment type="similarity">
    <text evidence="4">In the C-terminal section; belongs to the protein kinase superfamily. Ser/Thr protein kinase family.</text>
</comment>
<evidence type="ECO:0000256" key="19">
    <source>
        <dbReference type="PROSITE-ProRule" id="PRU10141"/>
    </source>
</evidence>
<dbReference type="SMART" id="SM00220">
    <property type="entry name" value="S_TKc"/>
    <property type="match status" value="1"/>
</dbReference>
<dbReference type="InterPro" id="IPR011009">
    <property type="entry name" value="Kinase-like_dom_sf"/>
</dbReference>
<comment type="similarity">
    <text evidence="2">Belongs to the leguminous lectin family.</text>
</comment>
<keyword evidence="13 22" id="KW-0418">Kinase</keyword>
<dbReference type="EMBL" id="JAAIUW010000002">
    <property type="protein sequence ID" value="KAF7843046.1"/>
    <property type="molecule type" value="Genomic_DNA"/>
</dbReference>
<dbReference type="FunFam" id="1.10.510.10:FF:000240">
    <property type="entry name" value="Lectin-domain containing receptor kinase A4.3"/>
    <property type="match status" value="1"/>
</dbReference>
<evidence type="ECO:0000256" key="16">
    <source>
        <dbReference type="ARBA" id="ARBA00023136"/>
    </source>
</evidence>
<evidence type="ECO:0000256" key="17">
    <source>
        <dbReference type="ARBA" id="ARBA00023170"/>
    </source>
</evidence>
<dbReference type="Gene3D" id="1.10.510.10">
    <property type="entry name" value="Transferase(Phosphotransferase) domain 1"/>
    <property type="match status" value="1"/>
</dbReference>
<keyword evidence="18" id="KW-0325">Glycoprotein</keyword>
<keyword evidence="17 22" id="KW-0675">Receptor</keyword>
<evidence type="ECO:0000313" key="22">
    <source>
        <dbReference type="EMBL" id="KAF7843046.1"/>
    </source>
</evidence>
<keyword evidence="14 19" id="KW-0067">ATP-binding</keyword>
<dbReference type="FunFam" id="3.30.200.20:FF:000168">
    <property type="entry name" value="L-type lectin-domain containing receptor kinase IX.1"/>
    <property type="match status" value="1"/>
</dbReference>
<dbReference type="GO" id="GO:0005524">
    <property type="term" value="F:ATP binding"/>
    <property type="evidence" value="ECO:0007669"/>
    <property type="project" value="UniProtKB-UniRule"/>
</dbReference>
<dbReference type="Gene3D" id="2.60.120.200">
    <property type="match status" value="2"/>
</dbReference>
<dbReference type="InterPro" id="IPR019825">
    <property type="entry name" value="Lectin_legB_Mn/Ca_BS"/>
</dbReference>
<dbReference type="InterPro" id="IPR000985">
    <property type="entry name" value="Lectin_LegA_CS"/>
</dbReference>
<evidence type="ECO:0000259" key="21">
    <source>
        <dbReference type="PROSITE" id="PS50011"/>
    </source>
</evidence>
<evidence type="ECO:0000256" key="8">
    <source>
        <dbReference type="ARBA" id="ARBA00022679"/>
    </source>
</evidence>
<dbReference type="GO" id="GO:0002229">
    <property type="term" value="P:defense response to oomycetes"/>
    <property type="evidence" value="ECO:0007669"/>
    <property type="project" value="UniProtKB-ARBA"/>
</dbReference>
<reference evidence="22" key="1">
    <citation type="submission" date="2020-09" db="EMBL/GenBank/DDBJ databases">
        <title>Genome-Enabled Discovery of Anthraquinone Biosynthesis in Senna tora.</title>
        <authorList>
            <person name="Kang S.-H."/>
            <person name="Pandey R.P."/>
            <person name="Lee C.-M."/>
            <person name="Sim J.-S."/>
            <person name="Jeong J.-T."/>
            <person name="Choi B.-S."/>
            <person name="Jung M."/>
            <person name="Ginzburg D."/>
            <person name="Zhao K."/>
            <person name="Won S.Y."/>
            <person name="Oh T.-J."/>
            <person name="Yu Y."/>
            <person name="Kim N.-H."/>
            <person name="Lee O.R."/>
            <person name="Lee T.-H."/>
            <person name="Bashyal P."/>
            <person name="Kim T.-S."/>
            <person name="Lee W.-H."/>
            <person name="Kawkins C."/>
            <person name="Kim C.-K."/>
            <person name="Kim J.S."/>
            <person name="Ahn B.O."/>
            <person name="Rhee S.Y."/>
            <person name="Sohng J.K."/>
        </authorList>
    </citation>
    <scope>NUCLEOTIDE SEQUENCE</scope>
    <source>
        <tissue evidence="22">Leaf</tissue>
    </source>
</reference>
<dbReference type="InterPro" id="IPR013320">
    <property type="entry name" value="ConA-like_dom_sf"/>
</dbReference>
<keyword evidence="16 20" id="KW-0472">Membrane</keyword>
<dbReference type="PROSITE" id="PS00108">
    <property type="entry name" value="PROTEIN_KINASE_ST"/>
    <property type="match status" value="1"/>
</dbReference>
<dbReference type="EC" id="2.7.11.1" evidence="5"/>
<gene>
    <name evidence="22" type="ORF">G2W53_005344</name>
</gene>
<evidence type="ECO:0000256" key="20">
    <source>
        <dbReference type="SAM" id="Phobius"/>
    </source>
</evidence>
<sequence>MASWEVDHHTPNLFFFYKLKVIFFLFIIIPPANQLSFNYPSFAQGDVKLDGDASLVRSQIRLTLDTRYENNNYSVGHVTSFQPMLLWDKTSRNLTDFSTTFSFTIYSQNTYFGDGLTIFLADQNLPLLKKISEGGGLGLVDGDQVLNSTQHSFLAVEFDTYTNPWDPPFIGPHVGINLNSMNSTIFAQWYDEDEGKLIQNFLSYKVDLREYLPEWVNVGFSAATGDLFELHTLQSWSFSSSLESQNSQKKKKTKIGLYVGLGIGIPMALASIGLVFFLLWKWKKSKGNKKEEESDHDQKMDDEFQKGNGPKKFVHDELVTATNDFSEEQKLGHGGFGGVYKGFLKELNDHVAIKRISRESKQGMKEYATEVTIISQLRHKNLVRLIGWCHKKKDFLLVYEFMPNGSLDLHLQHEKSFLAWEVRYNIALDLASALLYLHEEREQCVLHRDIKSSNVMLDSNFNAKLGDFGLAKLVDHEKGSDTTNIVGTRGYIAPEYITTGKASKESDIYSFGVVLLEIASGRKPTYLDMKKGQMTIVEWVWEVYGDEDILEVADPNLSGEFEEEQMKRLAIVGIWCAHPDYLCRPSIMQVIQVLKFQASLPSLPQKMPVPIFLPPTINASSANLDAS</sequence>
<evidence type="ECO:0000256" key="11">
    <source>
        <dbReference type="ARBA" id="ARBA00022734"/>
    </source>
</evidence>
<keyword evidence="12 19" id="KW-0547">Nucleotide-binding</keyword>
<keyword evidence="15 20" id="KW-1133">Transmembrane helix</keyword>
<evidence type="ECO:0000256" key="5">
    <source>
        <dbReference type="ARBA" id="ARBA00012513"/>
    </source>
</evidence>
<accession>A0A835CJ06</accession>
<feature type="transmembrane region" description="Helical" evidence="20">
    <location>
        <begin position="12"/>
        <end position="32"/>
    </location>
</feature>
<dbReference type="PANTHER" id="PTHR27007">
    <property type="match status" value="1"/>
</dbReference>
<feature type="domain" description="Protein kinase" evidence="21">
    <location>
        <begin position="325"/>
        <end position="581"/>
    </location>
</feature>